<gene>
    <name evidence="2" type="ORF">ACFQV2_03210</name>
</gene>
<keyword evidence="3" id="KW-1185">Reference proteome</keyword>
<feature type="region of interest" description="Disordered" evidence="1">
    <location>
        <begin position="1"/>
        <end position="36"/>
    </location>
</feature>
<comment type="caution">
    <text evidence="2">The sequence shown here is derived from an EMBL/GenBank/DDBJ whole genome shotgun (WGS) entry which is preliminary data.</text>
</comment>
<name>A0ABW2TGF6_9PSEU</name>
<evidence type="ECO:0000256" key="1">
    <source>
        <dbReference type="SAM" id="MobiDB-lite"/>
    </source>
</evidence>
<accession>A0ABW2TGF6</accession>
<reference evidence="3" key="1">
    <citation type="journal article" date="2019" name="Int. J. Syst. Evol. Microbiol.">
        <title>The Global Catalogue of Microorganisms (GCM) 10K type strain sequencing project: providing services to taxonomists for standard genome sequencing and annotation.</title>
        <authorList>
            <consortium name="The Broad Institute Genomics Platform"/>
            <consortium name="The Broad Institute Genome Sequencing Center for Infectious Disease"/>
            <person name="Wu L."/>
            <person name="Ma J."/>
        </authorList>
    </citation>
    <scope>NUCLEOTIDE SEQUENCE [LARGE SCALE GENOMIC DNA]</scope>
    <source>
        <strain evidence="3">JCM 17695</strain>
    </source>
</reference>
<dbReference type="EMBL" id="JBHTEY010000004">
    <property type="protein sequence ID" value="MFC7612795.1"/>
    <property type="molecule type" value="Genomic_DNA"/>
</dbReference>
<proteinExistence type="predicted"/>
<sequence length="65" mass="6665">MRRSTSANRAARRWSFSARTASSSSSQAGVGSRRTRSVSVTSAMRAAWAGRGHLVVVGGGVAEGG</sequence>
<organism evidence="2 3">
    <name type="scientific">Actinokineospora soli</name>
    <dbReference type="NCBI Taxonomy" id="1048753"/>
    <lineage>
        <taxon>Bacteria</taxon>
        <taxon>Bacillati</taxon>
        <taxon>Actinomycetota</taxon>
        <taxon>Actinomycetes</taxon>
        <taxon>Pseudonocardiales</taxon>
        <taxon>Pseudonocardiaceae</taxon>
        <taxon>Actinokineospora</taxon>
    </lineage>
</organism>
<evidence type="ECO:0000313" key="3">
    <source>
        <dbReference type="Proteomes" id="UP001596512"/>
    </source>
</evidence>
<dbReference type="Proteomes" id="UP001596512">
    <property type="component" value="Unassembled WGS sequence"/>
</dbReference>
<evidence type="ECO:0000313" key="2">
    <source>
        <dbReference type="EMBL" id="MFC7612795.1"/>
    </source>
</evidence>
<protein>
    <submittedName>
        <fullName evidence="2">Uncharacterized protein</fullName>
    </submittedName>
</protein>